<feature type="compositionally biased region" description="Polar residues" evidence="1">
    <location>
        <begin position="23"/>
        <end position="33"/>
    </location>
</feature>
<dbReference type="EMBL" id="WJXA01000106">
    <property type="protein sequence ID" value="KAF7115941.1"/>
    <property type="molecule type" value="Genomic_DNA"/>
</dbReference>
<evidence type="ECO:0000313" key="3">
    <source>
        <dbReference type="Proteomes" id="UP000626092"/>
    </source>
</evidence>
<dbReference type="Proteomes" id="UP000626092">
    <property type="component" value="Unassembled WGS sequence"/>
</dbReference>
<name>A0A834FWR1_RHOSS</name>
<dbReference type="GO" id="GO:0016592">
    <property type="term" value="C:mediator complex"/>
    <property type="evidence" value="ECO:0007669"/>
    <property type="project" value="InterPro"/>
</dbReference>
<feature type="compositionally biased region" description="Low complexity" evidence="1">
    <location>
        <begin position="34"/>
        <end position="43"/>
    </location>
</feature>
<comment type="caution">
    <text evidence="2">The sequence shown here is derived from an EMBL/GenBank/DDBJ whole genome shotgun (WGS) entry which is preliminary data.</text>
</comment>
<dbReference type="GO" id="GO:0006355">
    <property type="term" value="P:regulation of DNA-templated transcription"/>
    <property type="evidence" value="ECO:0007669"/>
    <property type="project" value="InterPro"/>
</dbReference>
<proteinExistence type="predicted"/>
<feature type="compositionally biased region" description="Polar residues" evidence="1">
    <location>
        <begin position="1008"/>
        <end position="1021"/>
    </location>
</feature>
<accession>A0A834FWR1</accession>
<dbReference type="PANTHER" id="PTHR35130:SF1">
    <property type="entry name" value="MEDIATOR OF RNA POLYMERASE II TRANSCRIPTION SUBUNIT 16"/>
    <property type="match status" value="1"/>
</dbReference>
<dbReference type="PANTHER" id="PTHR35130">
    <property type="entry name" value="MEDIATOR OF RNA POLYMERASE II TRANSCRIPTION SUBUNIT 16"/>
    <property type="match status" value="1"/>
</dbReference>
<feature type="region of interest" description="Disordered" evidence="1">
    <location>
        <begin position="890"/>
        <end position="924"/>
    </location>
</feature>
<dbReference type="OrthoDB" id="2020837at2759"/>
<evidence type="ECO:0008006" key="4">
    <source>
        <dbReference type="Google" id="ProtNLM"/>
    </source>
</evidence>
<evidence type="ECO:0000313" key="2">
    <source>
        <dbReference type="EMBL" id="KAF7115941.1"/>
    </source>
</evidence>
<evidence type="ECO:0000256" key="1">
    <source>
        <dbReference type="SAM" id="MobiDB-lite"/>
    </source>
</evidence>
<organism evidence="2 3">
    <name type="scientific">Rhododendron simsii</name>
    <name type="common">Sims's rhododendron</name>
    <dbReference type="NCBI Taxonomy" id="118357"/>
    <lineage>
        <taxon>Eukaryota</taxon>
        <taxon>Viridiplantae</taxon>
        <taxon>Streptophyta</taxon>
        <taxon>Embryophyta</taxon>
        <taxon>Tracheophyta</taxon>
        <taxon>Spermatophyta</taxon>
        <taxon>Magnoliopsida</taxon>
        <taxon>eudicotyledons</taxon>
        <taxon>Gunneridae</taxon>
        <taxon>Pentapetalae</taxon>
        <taxon>asterids</taxon>
        <taxon>Ericales</taxon>
        <taxon>Ericaceae</taxon>
        <taxon>Ericoideae</taxon>
        <taxon>Rhodoreae</taxon>
        <taxon>Rhododendron</taxon>
    </lineage>
</organism>
<gene>
    <name evidence="2" type="ORF">RHSIM_RhsimUnG0044700</name>
</gene>
<keyword evidence="3" id="KW-1185">Reference proteome</keyword>
<feature type="compositionally biased region" description="Low complexity" evidence="1">
    <location>
        <begin position="899"/>
        <end position="924"/>
    </location>
</feature>
<feature type="region of interest" description="Disordered" evidence="1">
    <location>
        <begin position="1054"/>
        <end position="1073"/>
    </location>
</feature>
<feature type="region of interest" description="Disordered" evidence="1">
    <location>
        <begin position="1008"/>
        <end position="1030"/>
    </location>
</feature>
<sequence>MNPSSAGAIKDSEQQQEEQLQESPDNLVTNSDSPPAALEAAAEAGGGEGGEEAAEAAEAEGMDDPMEEDAANPATVFCIRLKQPRSNLMHKMSVPELCRNFSAVAWCGKLNAVACASETCARIPSSNANPPFWIPIHIVIPERPTECAVFNVIADSPRDSVQFMEWSPTSCPRALLIANFHGRITIWTQPSLGLPNLVRDASCWQREHEWRQDIAVVTKWLSGVSPYRWLSSKSANSANSKSNFEEKFLSQQPQAPVSSTVGTYQWFYLSYVLTECFVQIEAYYLFVNLFGVLISAGWPNFLCVCSVFSSGSVQLHWAQWPPNQSSAASKWFCTSKGLLGAGPSGIMAADAIVTDGGALHVAGVPIVNPSTVVVWEVTPGPGNGFQATPKSSTSSGVPPSVYPPSWDGFAPLAAYLFSWQEYFLLEAKQGRKHTDQDYIDMVSLHCSPVSNFSAYVSPEAAAQSAATTTWGSGVTAVAFDPTRGGSVIAVVIVEGQLYSDSELDNIYVVTAIDSVWQYMSPYDPDEGPSITGWRVQRWESSLKPVVLHQIFGNPTSSFGGQAPMQTVWVTTVNKCIPPTNDYKIQQPAGAGPSSDVINTPDSSLEKTKRVCFDPFDLPSDVRTLALIVYSAHGGEIAVAFLRGGVHIFSGASFAPVDNYQISGGSTIAAPTFSSTSYCSASIWHDTSKDCTVLKIICVLPSAVPNSQVKANLSTWERAIAERFWWSLLVGVDWWDAVGCTQSAAEDGIVSLNSVIAVLDADFHSLSSTQHRQQYGPSLDRIKCRLLEGTNAQEVRAMVLDMQARLLLDMLGKGIESALINPSALVSEPWQESGEKLSGIDPETMAVEPALVLSIQAYVDSVLDLASHFITRLRRYASFCRTLASHAYTSGTGGNRNMVASPPQNSAAPASSQGGQGGTASSTGSTQMQAWVQGAIAKISSTADGVPNSTPNPISGASSFMPISINTGTFPGTPAVRLIGDCHFLHRLCQLLLFCFFFRRRTQLPRFIGSTQRTSDTNTQKPQLGGSGKVEEINSMPTKLNAGMVRSEEVQAARAGQAVPGAKGPEEGTASRSRVGFGNAGQGYTFEEGLVYVFFLIWLLTDMQVKVLFLILVDLCRRTATLPHPLPVSQVGSSNIQVRLHYIDGNYTVLPEVVEASLGPHMQSACYTLLRYIELKSEDSEHLSQPWEESRISCPHFLLDILFSIAGFSSQNMPRPRGADAAGLLLRELELHPPAEEWHRRNMFGGPWSDLEDMGPADDLSKLNTSYDLLELNSVENSDNYYGANRLWPRKRRMSERDAAFGLNTSVGLGAYLGIMGSRRDVVTALWKTGLEGVWYKCIRCLRQTSAFASPGSSNSPNQSEREMWWISRWAYGCPMCGGTWVRVV</sequence>
<feature type="region of interest" description="Disordered" evidence="1">
    <location>
        <begin position="1"/>
        <end position="68"/>
    </location>
</feature>
<dbReference type="InterPro" id="IPR038836">
    <property type="entry name" value="MED16"/>
</dbReference>
<reference evidence="2" key="1">
    <citation type="submission" date="2019-11" db="EMBL/GenBank/DDBJ databases">
        <authorList>
            <person name="Liu Y."/>
            <person name="Hou J."/>
            <person name="Li T.-Q."/>
            <person name="Guan C.-H."/>
            <person name="Wu X."/>
            <person name="Wu H.-Z."/>
            <person name="Ling F."/>
            <person name="Zhang R."/>
            <person name="Shi X.-G."/>
            <person name="Ren J.-P."/>
            <person name="Chen E.-F."/>
            <person name="Sun J.-M."/>
        </authorList>
    </citation>
    <scope>NUCLEOTIDE SEQUENCE</scope>
    <source>
        <strain evidence="2">Adult_tree_wgs_1</strain>
        <tissue evidence="2">Leaves</tissue>
    </source>
</reference>
<protein>
    <recommendedName>
        <fullName evidence="4">Mediator of RNA polymerase II transcription subunit 16</fullName>
    </recommendedName>
</protein>
<feature type="compositionally biased region" description="Acidic residues" evidence="1">
    <location>
        <begin position="49"/>
        <end position="68"/>
    </location>
</feature>